<dbReference type="EMBL" id="KL197716">
    <property type="protein sequence ID" value="KDQ58986.1"/>
    <property type="molecule type" value="Genomic_DNA"/>
</dbReference>
<feature type="compositionally biased region" description="Polar residues" evidence="1">
    <location>
        <begin position="160"/>
        <end position="174"/>
    </location>
</feature>
<evidence type="ECO:0000313" key="2">
    <source>
        <dbReference type="EMBL" id="KDQ58986.1"/>
    </source>
</evidence>
<name>A0A067Q8S6_9AGAM</name>
<feature type="region of interest" description="Disordered" evidence="1">
    <location>
        <begin position="65"/>
        <end position="174"/>
    </location>
</feature>
<organism evidence="2 3">
    <name type="scientific">Jaapia argillacea MUCL 33604</name>
    <dbReference type="NCBI Taxonomy" id="933084"/>
    <lineage>
        <taxon>Eukaryota</taxon>
        <taxon>Fungi</taxon>
        <taxon>Dikarya</taxon>
        <taxon>Basidiomycota</taxon>
        <taxon>Agaricomycotina</taxon>
        <taxon>Agaricomycetes</taxon>
        <taxon>Agaricomycetidae</taxon>
        <taxon>Jaapiales</taxon>
        <taxon>Jaapiaceae</taxon>
        <taxon>Jaapia</taxon>
    </lineage>
</organism>
<evidence type="ECO:0000256" key="1">
    <source>
        <dbReference type="SAM" id="MobiDB-lite"/>
    </source>
</evidence>
<accession>A0A067Q8S6</accession>
<gene>
    <name evidence="2" type="ORF">JAAARDRAFT_649738</name>
</gene>
<evidence type="ECO:0000313" key="3">
    <source>
        <dbReference type="Proteomes" id="UP000027265"/>
    </source>
</evidence>
<reference evidence="3" key="1">
    <citation type="journal article" date="2014" name="Proc. Natl. Acad. Sci. U.S.A.">
        <title>Extensive sampling of basidiomycete genomes demonstrates inadequacy of the white-rot/brown-rot paradigm for wood decay fungi.</title>
        <authorList>
            <person name="Riley R."/>
            <person name="Salamov A.A."/>
            <person name="Brown D.W."/>
            <person name="Nagy L.G."/>
            <person name="Floudas D."/>
            <person name="Held B.W."/>
            <person name="Levasseur A."/>
            <person name="Lombard V."/>
            <person name="Morin E."/>
            <person name="Otillar R."/>
            <person name="Lindquist E.A."/>
            <person name="Sun H."/>
            <person name="LaButti K.M."/>
            <person name="Schmutz J."/>
            <person name="Jabbour D."/>
            <person name="Luo H."/>
            <person name="Baker S.E."/>
            <person name="Pisabarro A.G."/>
            <person name="Walton J.D."/>
            <person name="Blanchette R.A."/>
            <person name="Henrissat B."/>
            <person name="Martin F."/>
            <person name="Cullen D."/>
            <person name="Hibbett D.S."/>
            <person name="Grigoriev I.V."/>
        </authorList>
    </citation>
    <scope>NUCLEOTIDE SEQUENCE [LARGE SCALE GENOMIC DNA]</scope>
    <source>
        <strain evidence="3">MUCL 33604</strain>
    </source>
</reference>
<dbReference type="InParanoid" id="A0A067Q8S6"/>
<dbReference type="Proteomes" id="UP000027265">
    <property type="component" value="Unassembled WGS sequence"/>
</dbReference>
<dbReference type="HOGENOM" id="CLU_1540291_0_0_1"/>
<dbReference type="AlphaFoldDB" id="A0A067Q8S6"/>
<protein>
    <submittedName>
        <fullName evidence="2">Uncharacterized protein</fullName>
    </submittedName>
</protein>
<sequence length="174" mass="18510">MSSNVLQALLFPSEKQHKRQLVTAYGDKIPSPTSPSPVALPNPAPGRQVAVGLTLNIPRWFSSRTKFEDESSKTGHPTPPQDVAIDAESTSMSTSILSDNTLSSFYNSGGTPTPIRSPRLSTPDAIEDTPILPDQSSAITIPSLEGSLPTSPIHDDDPSDGNNGLKTLYSQCPL</sequence>
<proteinExistence type="predicted"/>
<feature type="compositionally biased region" description="Polar residues" evidence="1">
    <location>
        <begin position="88"/>
        <end position="111"/>
    </location>
</feature>
<keyword evidence="3" id="KW-1185">Reference proteome</keyword>